<keyword evidence="1" id="KW-0812">Transmembrane</keyword>
<dbReference type="RefSeq" id="XP_015961800.1">
    <property type="nucleotide sequence ID" value="XM_016106314.3"/>
</dbReference>
<organism evidence="2 3">
    <name type="scientific">Arachis duranensis</name>
    <name type="common">Wild peanut</name>
    <dbReference type="NCBI Taxonomy" id="130453"/>
    <lineage>
        <taxon>Eukaryota</taxon>
        <taxon>Viridiplantae</taxon>
        <taxon>Streptophyta</taxon>
        <taxon>Embryophyta</taxon>
        <taxon>Tracheophyta</taxon>
        <taxon>Spermatophyta</taxon>
        <taxon>Magnoliopsida</taxon>
        <taxon>eudicotyledons</taxon>
        <taxon>Gunneridae</taxon>
        <taxon>Pentapetalae</taxon>
        <taxon>rosids</taxon>
        <taxon>fabids</taxon>
        <taxon>Fabales</taxon>
        <taxon>Fabaceae</taxon>
        <taxon>Papilionoideae</taxon>
        <taxon>50 kb inversion clade</taxon>
        <taxon>dalbergioids sensu lato</taxon>
        <taxon>Dalbergieae</taxon>
        <taxon>Pterocarpus clade</taxon>
        <taxon>Arachis</taxon>
    </lineage>
</organism>
<gene>
    <name evidence="3" type="primary">LOC107485780</name>
</gene>
<feature type="transmembrane region" description="Helical" evidence="1">
    <location>
        <begin position="32"/>
        <end position="54"/>
    </location>
</feature>
<dbReference type="Proteomes" id="UP000515211">
    <property type="component" value="Chromosome 4"/>
</dbReference>
<dbReference type="AlphaFoldDB" id="A0A6P4D6T3"/>
<dbReference type="KEGG" id="adu:107485780"/>
<evidence type="ECO:0000313" key="3">
    <source>
        <dbReference type="RefSeq" id="XP_015961800.1"/>
    </source>
</evidence>
<evidence type="ECO:0000313" key="2">
    <source>
        <dbReference type="Proteomes" id="UP000515211"/>
    </source>
</evidence>
<proteinExistence type="predicted"/>
<evidence type="ECO:0000256" key="1">
    <source>
        <dbReference type="SAM" id="Phobius"/>
    </source>
</evidence>
<accession>A0A6P4D6T3</accession>
<reference evidence="3" key="2">
    <citation type="submission" date="2025-08" db="UniProtKB">
        <authorList>
            <consortium name="RefSeq"/>
        </authorList>
    </citation>
    <scope>IDENTIFICATION</scope>
    <source>
        <tissue evidence="3">Whole plant</tissue>
    </source>
</reference>
<name>A0A6P4D6T3_ARADU</name>
<keyword evidence="1" id="KW-1133">Transmembrane helix</keyword>
<feature type="transmembrane region" description="Helical" evidence="1">
    <location>
        <begin position="60"/>
        <end position="81"/>
    </location>
</feature>
<keyword evidence="1" id="KW-0472">Membrane</keyword>
<keyword evidence="2" id="KW-1185">Reference proteome</keyword>
<dbReference type="GeneID" id="107485780"/>
<sequence>MQDLSLSPLLSRNQAHRRCFNVSRPSLGSSSLATEALVGLSSSVVFWFQVIAVASRRGSWTVVGSSLASSLVLFWAGVLFVTQSPLEGRMIVESKTAELKTQIRLKGSHEDNESQLKASREVLPIM</sequence>
<protein>
    <submittedName>
        <fullName evidence="3">Uncharacterized protein LOC107485780</fullName>
    </submittedName>
</protein>
<reference evidence="2" key="1">
    <citation type="journal article" date="2016" name="Nat. Genet.">
        <title>The genome sequences of Arachis duranensis and Arachis ipaensis, the diploid ancestors of cultivated peanut.</title>
        <authorList>
            <person name="Bertioli D.J."/>
            <person name="Cannon S.B."/>
            <person name="Froenicke L."/>
            <person name="Huang G."/>
            <person name="Farmer A.D."/>
            <person name="Cannon E.K."/>
            <person name="Liu X."/>
            <person name="Gao D."/>
            <person name="Clevenger J."/>
            <person name="Dash S."/>
            <person name="Ren L."/>
            <person name="Moretzsohn M.C."/>
            <person name="Shirasawa K."/>
            <person name="Huang W."/>
            <person name="Vidigal B."/>
            <person name="Abernathy B."/>
            <person name="Chu Y."/>
            <person name="Niederhuth C.E."/>
            <person name="Umale P."/>
            <person name="Araujo A.C."/>
            <person name="Kozik A."/>
            <person name="Kim K.D."/>
            <person name="Burow M.D."/>
            <person name="Varshney R.K."/>
            <person name="Wang X."/>
            <person name="Zhang X."/>
            <person name="Barkley N."/>
            <person name="Guimaraes P.M."/>
            <person name="Isobe S."/>
            <person name="Guo B."/>
            <person name="Liao B."/>
            <person name="Stalker H.T."/>
            <person name="Schmitz R.J."/>
            <person name="Scheffler B.E."/>
            <person name="Leal-Bertioli S.C."/>
            <person name="Xun X."/>
            <person name="Jackson S.A."/>
            <person name="Michelmore R."/>
            <person name="Ozias-Akins P."/>
        </authorList>
    </citation>
    <scope>NUCLEOTIDE SEQUENCE [LARGE SCALE GENOMIC DNA]</scope>
    <source>
        <strain evidence="2">cv. V14167</strain>
    </source>
</reference>